<name>A0ABT5PBY3_9PSED</name>
<gene>
    <name evidence="3" type="ORF">M5G17_18810</name>
</gene>
<evidence type="ECO:0000256" key="2">
    <source>
        <dbReference type="SAM" id="MobiDB-lite"/>
    </source>
</evidence>
<dbReference type="EMBL" id="JAMDGZ010000043">
    <property type="protein sequence ID" value="MDD1015730.1"/>
    <property type="molecule type" value="Genomic_DNA"/>
</dbReference>
<proteinExistence type="predicted"/>
<accession>A0ABT5PBY3</accession>
<keyword evidence="4" id="KW-1185">Reference proteome</keyword>
<evidence type="ECO:0000313" key="3">
    <source>
        <dbReference type="EMBL" id="MDD1015730.1"/>
    </source>
</evidence>
<feature type="coiled-coil region" evidence="1">
    <location>
        <begin position="68"/>
        <end position="95"/>
    </location>
</feature>
<dbReference type="Proteomes" id="UP001148184">
    <property type="component" value="Unassembled WGS sequence"/>
</dbReference>
<dbReference type="RefSeq" id="WP_273894428.1">
    <property type="nucleotide sequence ID" value="NZ_JAMDGP010000061.1"/>
</dbReference>
<protein>
    <submittedName>
        <fullName evidence="3">Uncharacterized protein</fullName>
    </submittedName>
</protein>
<evidence type="ECO:0000256" key="1">
    <source>
        <dbReference type="SAM" id="Coils"/>
    </source>
</evidence>
<reference evidence="3 4" key="1">
    <citation type="submission" date="2022-05" db="EMBL/GenBank/DDBJ databases">
        <title>Novel Pseudomonas spp. Isolated from a Rainbow Trout Aquaculture Facility.</title>
        <authorList>
            <person name="Testerman T."/>
            <person name="Graf J."/>
        </authorList>
    </citation>
    <scope>NUCLEOTIDE SEQUENCE [LARGE SCALE GENOMIC DNA]</scope>
    <source>
        <strain evidence="3 4">ID1025</strain>
    </source>
</reference>
<feature type="compositionally biased region" description="Basic and acidic residues" evidence="2">
    <location>
        <begin position="44"/>
        <end position="59"/>
    </location>
</feature>
<comment type="caution">
    <text evidence="3">The sequence shown here is derived from an EMBL/GenBank/DDBJ whole genome shotgun (WGS) entry which is preliminary data.</text>
</comment>
<evidence type="ECO:0000313" key="4">
    <source>
        <dbReference type="Proteomes" id="UP001148184"/>
    </source>
</evidence>
<keyword evidence="1" id="KW-0175">Coiled coil</keyword>
<sequence length="147" mass="15122">MAGFSAVSINGTPLNSAINTGITITGQDKQAELEATGALGVDLSKLRDNGKTEEAKESEEASGEPPHIKQMREMIKKLQKQLAEAEKRLQEIMSRDMEPTLKTSAVSAAQAAVGAISGALANATAALLKALTEVGGNSSGALVDTSA</sequence>
<organism evidence="3 4">
    <name type="scientific">Pseudomonas rubra</name>
    <dbReference type="NCBI Taxonomy" id="2942627"/>
    <lineage>
        <taxon>Bacteria</taxon>
        <taxon>Pseudomonadati</taxon>
        <taxon>Pseudomonadota</taxon>
        <taxon>Gammaproteobacteria</taxon>
        <taxon>Pseudomonadales</taxon>
        <taxon>Pseudomonadaceae</taxon>
        <taxon>Pseudomonas</taxon>
    </lineage>
</organism>
<feature type="region of interest" description="Disordered" evidence="2">
    <location>
        <begin position="44"/>
        <end position="67"/>
    </location>
</feature>